<dbReference type="Pfam" id="PF01526">
    <property type="entry name" value="DDE_Tnp_Tn3"/>
    <property type="match status" value="1"/>
</dbReference>
<dbReference type="GO" id="GO:0004803">
    <property type="term" value="F:transposase activity"/>
    <property type="evidence" value="ECO:0007669"/>
    <property type="project" value="InterPro"/>
</dbReference>
<accession>A0A7D8D4M2</accession>
<reference evidence="2 3" key="1">
    <citation type="submission" date="2017-04" db="EMBL/GenBank/DDBJ databases">
        <authorList>
            <person name="Criscuolo A."/>
        </authorList>
    </citation>
    <scope>NUCLEOTIDE SEQUENCE [LARGE SCALE GENOMIC DNA]</scope>
    <source>
        <strain evidence="2">16-00174</strain>
    </source>
</reference>
<dbReference type="EMBL" id="FWYW01000078">
    <property type="protein sequence ID" value="SME13987.1"/>
    <property type="molecule type" value="Genomic_DNA"/>
</dbReference>
<sequence>MNKAQATLVNYQHQLDLASYWGDGTTSSSDGMGMQIGVSSLHADANPHHGTGKGATIKVRLVKANNQWEMKKTPTN</sequence>
<protein>
    <submittedName>
        <fullName evidence="2">Tn3 transposase DDE domain protein</fullName>
    </submittedName>
</protein>
<dbReference type="Proteomes" id="UP000194422">
    <property type="component" value="Unassembled WGS sequence"/>
</dbReference>
<evidence type="ECO:0000313" key="2">
    <source>
        <dbReference type="EMBL" id="SME13987.1"/>
    </source>
</evidence>
<comment type="caution">
    <text evidence="2">The sequence shown here is derived from an EMBL/GenBank/DDBJ whole genome shotgun (WGS) entry which is preliminary data.</text>
</comment>
<organism evidence="2 3">
    <name type="scientific">Bacillus paranthracis</name>
    <dbReference type="NCBI Taxonomy" id="2026186"/>
    <lineage>
        <taxon>Bacteria</taxon>
        <taxon>Bacillati</taxon>
        <taxon>Bacillota</taxon>
        <taxon>Bacilli</taxon>
        <taxon>Bacillales</taxon>
        <taxon>Bacillaceae</taxon>
        <taxon>Bacillus</taxon>
        <taxon>Bacillus cereus group</taxon>
    </lineage>
</organism>
<evidence type="ECO:0000313" key="3">
    <source>
        <dbReference type="Proteomes" id="UP000194422"/>
    </source>
</evidence>
<gene>
    <name evidence="2" type="ORF">BACERE00174_03554</name>
</gene>
<dbReference type="InterPro" id="IPR002513">
    <property type="entry name" value="Tn3_Tnp_DDE_dom"/>
</dbReference>
<name>A0A7D8D4M2_9BACI</name>
<feature type="domain" description="Tn3 transposase DDE" evidence="1">
    <location>
        <begin position="1"/>
        <end position="57"/>
    </location>
</feature>
<evidence type="ECO:0000259" key="1">
    <source>
        <dbReference type="Pfam" id="PF01526"/>
    </source>
</evidence>
<dbReference type="GO" id="GO:0006313">
    <property type="term" value="P:DNA transposition"/>
    <property type="evidence" value="ECO:0007669"/>
    <property type="project" value="InterPro"/>
</dbReference>
<dbReference type="AlphaFoldDB" id="A0A7D8D4M2"/>
<proteinExistence type="predicted"/>